<dbReference type="EMBL" id="JAOVQO010000015">
    <property type="protein sequence ID" value="MCU9849468.1"/>
    <property type="molecule type" value="Genomic_DNA"/>
</dbReference>
<reference evidence="1 2" key="1">
    <citation type="submission" date="2022-10" db="EMBL/GenBank/DDBJ databases">
        <title>Defluviimonas sp. nov., isolated from ocean surface sediments.</title>
        <authorList>
            <person name="He W."/>
            <person name="Wang L."/>
            <person name="Zhang D.-F."/>
        </authorList>
    </citation>
    <scope>NUCLEOTIDE SEQUENCE [LARGE SCALE GENOMIC DNA]</scope>
    <source>
        <strain evidence="1 2">WL0024</strain>
    </source>
</reference>
<organism evidence="1 2">
    <name type="scientific">Albidovulum salinarum</name>
    <dbReference type="NCBI Taxonomy" id="2984153"/>
    <lineage>
        <taxon>Bacteria</taxon>
        <taxon>Pseudomonadati</taxon>
        <taxon>Pseudomonadota</taxon>
        <taxon>Alphaproteobacteria</taxon>
        <taxon>Rhodobacterales</taxon>
        <taxon>Paracoccaceae</taxon>
        <taxon>Albidovulum</taxon>
    </lineage>
</organism>
<evidence type="ECO:0000313" key="1">
    <source>
        <dbReference type="EMBL" id="MCU9849468.1"/>
    </source>
</evidence>
<comment type="caution">
    <text evidence="1">The sequence shown here is derived from an EMBL/GenBank/DDBJ whole genome shotgun (WGS) entry which is preliminary data.</text>
</comment>
<evidence type="ECO:0000313" key="2">
    <source>
        <dbReference type="Proteomes" id="UP001209535"/>
    </source>
</evidence>
<name>A0ABT2X696_9RHOB</name>
<dbReference type="Proteomes" id="UP001209535">
    <property type="component" value="Unassembled WGS sequence"/>
</dbReference>
<gene>
    <name evidence="1" type="ORF">OEZ60_15820</name>
</gene>
<proteinExistence type="predicted"/>
<evidence type="ECO:0008006" key="3">
    <source>
        <dbReference type="Google" id="ProtNLM"/>
    </source>
</evidence>
<keyword evidence="2" id="KW-1185">Reference proteome</keyword>
<accession>A0ABT2X696</accession>
<protein>
    <recommendedName>
        <fullName evidence="3">Flagellar FliJ protein</fullName>
    </recommendedName>
</protein>
<dbReference type="RefSeq" id="WP_263338217.1">
    <property type="nucleotide sequence ID" value="NZ_JAOVQO010000015.1"/>
</dbReference>
<sequence length="125" mass="13445">MSGAGRLAALARLATLKKEANQMALSAAGARRAAIEARLRALDQAETEAWCAAERSEDAGTLVAQQAFARLMAARRTVLGGELERATEDCQTARAAAARSFGQSTVLDRLLAEARIETSMRRRDR</sequence>